<sequence length="631" mass="69860">MKSPERSVSTAENDLLSPFQSGRLAARYPLVKDHLASLAESELVRAGHLLSRVDPAEVLRHHPATPTVSVAVTGHGTFSSLLPHLTAEIARHGVLLRPFFSNYDSYVFELSDPGSPLYRTGADLTLCLLDPMLVLDDLPVPWTPADVDQALTARIGVIERLVEVFEATSAGTLVLNTLPLPWRFSAQLVDYRSKADLGIGWRRANTRLLQLMTDHPQVVVVDLDPVVADGVPVTDARLSTYAKAHLSPLLLARYAREIGHLARAATGRSKKCLVVDLDGTLWGGVLGDDGVEGIDVGGSYRGEAFQVFQGVVKQLGSQGVLVAAVSKNERDLVHRAFQERAEMVLRDEDLARIVASWSPKHEMLAELAATLNLGLDSFVFVDDSAYECGLVRRELPMVTTIQVGEDPAGHTEAVLRDGWFGLRELTAEDRTRGEKYRQEIERKNFLDNFDSLGDYLRELKVTVRLAGVGEPEISRVSQLTLRTNQFNMTTRRLQRSDVRSLLSEPGTDVLAIHAADRFGDHGLVGAVFLRRTDRDLYIDNFLLSCRVFSRGIEQGCLAAILDHAREATMEAVHGFYRPSARNGLVEDFYTRNGFVRVGEEGPVAIFRNDLLRPLDRPEHLTLHEEFGKEAP</sequence>
<evidence type="ECO:0000313" key="1">
    <source>
        <dbReference type="EMBL" id="KJE20160.1"/>
    </source>
</evidence>
<dbReference type="OrthoDB" id="323926at2"/>
<dbReference type="AlphaFoldDB" id="A0A0D8B7R7"/>
<protein>
    <submittedName>
        <fullName evidence="1">D-glyceryl-ACP synthase</fullName>
    </submittedName>
</protein>
<dbReference type="SUPFAM" id="SSF56784">
    <property type="entry name" value="HAD-like"/>
    <property type="match status" value="1"/>
</dbReference>
<dbReference type="InterPro" id="IPR036412">
    <property type="entry name" value="HAD-like_sf"/>
</dbReference>
<name>A0A0D8B7R7_9ACTN</name>
<dbReference type="EMBL" id="JYFN01000069">
    <property type="protein sequence ID" value="KJE20160.1"/>
    <property type="molecule type" value="Genomic_DNA"/>
</dbReference>
<reference evidence="2" key="1">
    <citation type="submission" date="2015-02" db="EMBL/GenBank/DDBJ databases">
        <title>Draft Genome of Frankia sp. CpI1-S.</title>
        <authorList>
            <person name="Oshone R.T."/>
            <person name="Ngom M."/>
            <person name="Ghodhbane-Gtari F."/>
            <person name="Gtari M."/>
            <person name="Morris K."/>
            <person name="Thomas K."/>
            <person name="Sen A."/>
            <person name="Tisa L.S."/>
        </authorList>
    </citation>
    <scope>NUCLEOTIDE SEQUENCE [LARGE SCALE GENOMIC DNA]</scope>
    <source>
        <strain evidence="2">CpI1-S</strain>
    </source>
</reference>
<dbReference type="SUPFAM" id="SSF55729">
    <property type="entry name" value="Acyl-CoA N-acyltransferases (Nat)"/>
    <property type="match status" value="1"/>
</dbReference>
<evidence type="ECO:0000313" key="2">
    <source>
        <dbReference type="Proteomes" id="UP000032545"/>
    </source>
</evidence>
<dbReference type="InterPro" id="IPR010033">
    <property type="entry name" value="HAD_SF_ppase_IIIC"/>
</dbReference>
<dbReference type="Gene3D" id="3.40.630.30">
    <property type="match status" value="1"/>
</dbReference>
<dbReference type="NCBIfam" id="TIGR01686">
    <property type="entry name" value="FkbH"/>
    <property type="match status" value="1"/>
</dbReference>
<dbReference type="InterPro" id="IPR016181">
    <property type="entry name" value="Acyl_CoA_acyltransferase"/>
</dbReference>
<accession>A0A0D8B7R7</accession>
<comment type="caution">
    <text evidence="1">The sequence shown here is derived from an EMBL/GenBank/DDBJ whole genome shotgun (WGS) entry which is preliminary data.</text>
</comment>
<gene>
    <name evidence="1" type="ORF">FF36_05538</name>
</gene>
<dbReference type="InterPro" id="IPR023214">
    <property type="entry name" value="HAD_sf"/>
</dbReference>
<reference evidence="1 2" key="2">
    <citation type="journal article" date="2016" name="Genome Announc.">
        <title>Permanent Draft Genome Sequences for Two Variants of Frankia sp. Strain CpI1, the First Frankia Strain Isolated from Root Nodules of Comptonia peregrina.</title>
        <authorList>
            <person name="Oshone R."/>
            <person name="Hurst S.G.IV."/>
            <person name="Abebe-Akele F."/>
            <person name="Simpson S."/>
            <person name="Morris K."/>
            <person name="Thomas W.K."/>
            <person name="Tisa L.S."/>
        </authorList>
    </citation>
    <scope>NUCLEOTIDE SEQUENCE [LARGE SCALE GENOMIC DNA]</scope>
    <source>
        <strain evidence="2">CpI1-S</strain>
    </source>
</reference>
<proteinExistence type="predicted"/>
<dbReference type="NCBIfam" id="TIGR01681">
    <property type="entry name" value="HAD-SF-IIIC"/>
    <property type="match status" value="1"/>
</dbReference>
<dbReference type="RefSeq" id="WP_044888018.1">
    <property type="nucleotide sequence ID" value="NZ_JYFN01000069.1"/>
</dbReference>
<dbReference type="Gene3D" id="3.40.50.1000">
    <property type="entry name" value="HAD superfamily/HAD-like"/>
    <property type="match status" value="1"/>
</dbReference>
<dbReference type="InterPro" id="IPR036514">
    <property type="entry name" value="SGNH_hydro_sf"/>
</dbReference>
<dbReference type="InterPro" id="IPR010037">
    <property type="entry name" value="FkbH_domain"/>
</dbReference>
<dbReference type="Gene3D" id="3.40.50.1110">
    <property type="entry name" value="SGNH hydrolase"/>
    <property type="match status" value="1"/>
</dbReference>
<keyword evidence="2" id="KW-1185">Reference proteome</keyword>
<dbReference type="Proteomes" id="UP000032545">
    <property type="component" value="Unassembled WGS sequence"/>
</dbReference>
<organism evidence="1 2">
    <name type="scientific">Frankia torreyi</name>
    <dbReference type="NCBI Taxonomy" id="1856"/>
    <lineage>
        <taxon>Bacteria</taxon>
        <taxon>Bacillati</taxon>
        <taxon>Actinomycetota</taxon>
        <taxon>Actinomycetes</taxon>
        <taxon>Frankiales</taxon>
        <taxon>Frankiaceae</taxon>
        <taxon>Frankia</taxon>
    </lineage>
</organism>
<dbReference type="PATRIC" id="fig|1502723.3.peg.5961"/>